<keyword evidence="1" id="KW-0812">Transmembrane</keyword>
<reference evidence="2 3" key="1">
    <citation type="submission" date="2023-09" db="EMBL/GenBank/DDBJ databases">
        <title>Analysis of phage genome (vB_Yru_GN1) of the bacterium (Yersinia ruckeri).</title>
        <authorList>
            <person name="Ganjoor M.S."/>
            <person name="Bouzari M."/>
            <person name="Soleimani-Delfan A."/>
        </authorList>
    </citation>
    <scope>NUCLEOTIDE SEQUENCE [LARGE SCALE GENOMIC DNA]</scope>
    <source>
        <strain evidence="3">vB_Yru_GN1</strain>
    </source>
</reference>
<keyword evidence="1" id="KW-0472">Membrane</keyword>
<dbReference type="EMBL" id="LC779065">
    <property type="protein sequence ID" value="BES79833.1"/>
    <property type="molecule type" value="Genomic_DNA"/>
</dbReference>
<evidence type="ECO:0000313" key="3">
    <source>
        <dbReference type="Proteomes" id="UP001304813"/>
    </source>
</evidence>
<organism evidence="2 3">
    <name type="scientific">Yersinia phage vB_Yru_GN1</name>
    <dbReference type="NCBI Taxonomy" id="3074381"/>
    <lineage>
        <taxon>Viruses</taxon>
        <taxon>Duplodnaviria</taxon>
        <taxon>Heunggongvirae</taxon>
        <taxon>Uroviricota</taxon>
        <taxon>Caudoviricetes</taxon>
        <taxon>Caudoviricetes incertae sedis</taxon>
        <taxon>Sepahanvirus</taxon>
        <taxon>Sepahanvirus vB-Yru-GN1</taxon>
    </lineage>
</organism>
<proteinExistence type="predicted"/>
<name>A0AA86J470_9CAUD</name>
<sequence length="48" mass="5511">MIKLGVVMKNSSLLDRWFYPFVFGIGVALLIAGFIDYYDLHDILGFKL</sequence>
<feature type="transmembrane region" description="Helical" evidence="1">
    <location>
        <begin position="17"/>
        <end position="38"/>
    </location>
</feature>
<protein>
    <submittedName>
        <fullName evidence="2">Uncharacterized protein</fullName>
    </submittedName>
</protein>
<accession>A0AA86J470</accession>
<evidence type="ECO:0000313" key="2">
    <source>
        <dbReference type="EMBL" id="BES79833.1"/>
    </source>
</evidence>
<keyword evidence="1" id="KW-1133">Transmembrane helix</keyword>
<dbReference type="Proteomes" id="UP001304813">
    <property type="component" value="Segment"/>
</dbReference>
<evidence type="ECO:0000256" key="1">
    <source>
        <dbReference type="SAM" id="Phobius"/>
    </source>
</evidence>
<keyword evidence="3" id="KW-1185">Reference proteome</keyword>